<evidence type="ECO:0000313" key="2">
    <source>
        <dbReference type="Proteomes" id="UP000177171"/>
    </source>
</evidence>
<gene>
    <name evidence="1" type="ORF">A3G49_04115</name>
</gene>
<reference evidence="1 2" key="1">
    <citation type="journal article" date="2016" name="Nat. Commun.">
        <title>Thousands of microbial genomes shed light on interconnected biogeochemical processes in an aquifer system.</title>
        <authorList>
            <person name="Anantharaman K."/>
            <person name="Brown C.T."/>
            <person name="Hug L.A."/>
            <person name="Sharon I."/>
            <person name="Castelle C.J."/>
            <person name="Probst A.J."/>
            <person name="Thomas B.C."/>
            <person name="Singh A."/>
            <person name="Wilkins M.J."/>
            <person name="Karaoz U."/>
            <person name="Brodie E.L."/>
            <person name="Williams K.H."/>
            <person name="Hubbard S.S."/>
            <person name="Banfield J.F."/>
        </authorList>
    </citation>
    <scope>NUCLEOTIDE SEQUENCE [LARGE SCALE GENOMIC DNA]</scope>
</reference>
<dbReference type="AlphaFoldDB" id="A0A1G2LT68"/>
<dbReference type="Proteomes" id="UP000177171">
    <property type="component" value="Unassembled WGS sequence"/>
</dbReference>
<protein>
    <submittedName>
        <fullName evidence="1">Uncharacterized protein</fullName>
    </submittedName>
</protein>
<dbReference type="EMBL" id="MHQY01000001">
    <property type="protein sequence ID" value="OHA14848.1"/>
    <property type="molecule type" value="Genomic_DNA"/>
</dbReference>
<name>A0A1G2LT68_9BACT</name>
<evidence type="ECO:0000313" key="1">
    <source>
        <dbReference type="EMBL" id="OHA14848.1"/>
    </source>
</evidence>
<sequence length="99" mass="11459">MAQKHVPMVQVDLSKEIPRLMGQNNNCDARFEWQAIERILKQEGITDFDTEEILKGIADAENAGYIKKTVRCTNMRLNIIELCFSLTWRGFSKFGVEKH</sequence>
<accession>A0A1G2LT68</accession>
<organism evidence="1 2">
    <name type="scientific">Candidatus Sungbacteria bacterium RIFCSPLOWO2_12_FULL_41_11</name>
    <dbReference type="NCBI Taxonomy" id="1802286"/>
    <lineage>
        <taxon>Bacteria</taxon>
        <taxon>Candidatus Sungiibacteriota</taxon>
    </lineage>
</organism>
<comment type="caution">
    <text evidence="1">The sequence shown here is derived from an EMBL/GenBank/DDBJ whole genome shotgun (WGS) entry which is preliminary data.</text>
</comment>
<proteinExistence type="predicted"/>